<comment type="caution">
    <text evidence="2">The sequence shown here is derived from an EMBL/GenBank/DDBJ whole genome shotgun (WGS) entry which is preliminary data.</text>
</comment>
<evidence type="ECO:0000313" key="2">
    <source>
        <dbReference type="EMBL" id="MEQ2187939.1"/>
    </source>
</evidence>
<accession>A0ABV0PWP7</accession>
<dbReference type="Proteomes" id="UP001476798">
    <property type="component" value="Unassembled WGS sequence"/>
</dbReference>
<organism evidence="2 3">
    <name type="scientific">Goodea atripinnis</name>
    <dbReference type="NCBI Taxonomy" id="208336"/>
    <lineage>
        <taxon>Eukaryota</taxon>
        <taxon>Metazoa</taxon>
        <taxon>Chordata</taxon>
        <taxon>Craniata</taxon>
        <taxon>Vertebrata</taxon>
        <taxon>Euteleostomi</taxon>
        <taxon>Actinopterygii</taxon>
        <taxon>Neopterygii</taxon>
        <taxon>Teleostei</taxon>
        <taxon>Neoteleostei</taxon>
        <taxon>Acanthomorphata</taxon>
        <taxon>Ovalentaria</taxon>
        <taxon>Atherinomorphae</taxon>
        <taxon>Cyprinodontiformes</taxon>
        <taxon>Goodeidae</taxon>
        <taxon>Goodea</taxon>
    </lineage>
</organism>
<keyword evidence="3" id="KW-1185">Reference proteome</keyword>
<feature type="region of interest" description="Disordered" evidence="1">
    <location>
        <begin position="1"/>
        <end position="49"/>
    </location>
</feature>
<evidence type="ECO:0000256" key="1">
    <source>
        <dbReference type="SAM" id="MobiDB-lite"/>
    </source>
</evidence>
<protein>
    <submittedName>
        <fullName evidence="2">Uncharacterized protein</fullName>
    </submittedName>
</protein>
<feature type="non-terminal residue" evidence="2">
    <location>
        <position position="1"/>
    </location>
</feature>
<feature type="compositionally biased region" description="Polar residues" evidence="1">
    <location>
        <begin position="18"/>
        <end position="44"/>
    </location>
</feature>
<sequence>LRVGLMSSSQGDRGGLSQAAQNDNTQDVFDNPNQTAATCNTPEAQVSPVLDEVSPSSMSSFEMLDMESVPPPYQEVQPHWFFCRGADDSASWHPFSREDSDKLEHACNTCKER</sequence>
<reference evidence="2 3" key="1">
    <citation type="submission" date="2021-06" db="EMBL/GenBank/DDBJ databases">
        <authorList>
            <person name="Palmer J.M."/>
        </authorList>
    </citation>
    <scope>NUCLEOTIDE SEQUENCE [LARGE SCALE GENOMIC DNA]</scope>
    <source>
        <strain evidence="2 3">GA_2019</strain>
        <tissue evidence="2">Muscle</tissue>
    </source>
</reference>
<feature type="compositionally biased region" description="Polar residues" evidence="1">
    <location>
        <begin position="1"/>
        <end position="11"/>
    </location>
</feature>
<name>A0ABV0PWP7_9TELE</name>
<gene>
    <name evidence="2" type="ORF">GOODEAATRI_009917</name>
</gene>
<evidence type="ECO:0000313" key="3">
    <source>
        <dbReference type="Proteomes" id="UP001476798"/>
    </source>
</evidence>
<dbReference type="EMBL" id="JAHRIO010090530">
    <property type="protein sequence ID" value="MEQ2187939.1"/>
    <property type="molecule type" value="Genomic_DNA"/>
</dbReference>
<proteinExistence type="predicted"/>